<organism evidence="1 2">
    <name type="scientific">Schaedlerella arabinosiphila</name>
    <dbReference type="NCBI Taxonomy" id="2044587"/>
    <lineage>
        <taxon>Bacteria</taxon>
        <taxon>Bacillati</taxon>
        <taxon>Bacillota</taxon>
        <taxon>Clostridia</taxon>
        <taxon>Lachnospirales</taxon>
        <taxon>Lachnospiraceae</taxon>
        <taxon>Schaedlerella</taxon>
    </lineage>
</organism>
<dbReference type="EMBL" id="VIRB01000034">
    <property type="protein sequence ID" value="NDO68025.1"/>
    <property type="molecule type" value="Genomic_DNA"/>
</dbReference>
<accession>A0A9X5C4U4</accession>
<sequence length="496" mass="56361">MPLLLLSVFLMTGCRKTPEESAVVSKAEGLSEDVIAGALESGEIRDTDIPEHWQMEELKGEDRVTISADLEFGKMKIGNLPVIEVRNHVFGQEELERLVDYFSDGKELYVPQPYTEQVFRNVISRVDEKQGLYGSGYSWVNPLKTRQQMEAAVEIAPETNGTPEKAEVKFSERFADQAQEAAKDYEIYEHREERIWFEADVGEEREAHIQAERYEPKVRNSSSFEWMQGARVMEYSAVESARMFFDYNDQQENAFTQALEERMALYEACYEQGAFDRDAGEEQARQVLADLEIDGMSAGAKERILWFSDADYPKGEVMAGNALDVFWIADPAKAEFGYSYTFSREIGGLNVTAGSSSVSETTDDMYSPPFPVETITITVTESGVKGFVWEGMMEEANTVTENTELLSFEKIQKKLADQVFYRYSSYEQPDSDTTLSRYTVTDAVLGYAYIPAYENPENAWLVPVWYFTVSEGRDGVDWQNIYYLVNALDGRVITGE</sequence>
<dbReference type="Proteomes" id="UP000474104">
    <property type="component" value="Unassembled WGS sequence"/>
</dbReference>
<evidence type="ECO:0000313" key="1">
    <source>
        <dbReference type="EMBL" id="NDO68025.1"/>
    </source>
</evidence>
<evidence type="ECO:0000313" key="2">
    <source>
        <dbReference type="Proteomes" id="UP000474104"/>
    </source>
</evidence>
<comment type="caution">
    <text evidence="1">The sequence shown here is derived from an EMBL/GenBank/DDBJ whole genome shotgun (WGS) entry which is preliminary data.</text>
</comment>
<dbReference type="Gene3D" id="2.40.128.690">
    <property type="entry name" value="YycH protein, domain 3-like"/>
    <property type="match status" value="1"/>
</dbReference>
<dbReference type="OrthoDB" id="2050552at2"/>
<gene>
    <name evidence="1" type="ORF">FMM80_04600</name>
</gene>
<reference evidence="1 2" key="1">
    <citation type="submission" date="2019-07" db="EMBL/GenBank/DDBJ databases">
        <title>Draft genome sequences of 15 bacterial species constituting the stable defined intestinal microbiota of the GM15 gnotobiotic mouse model.</title>
        <authorList>
            <person name="Elie C."/>
            <person name="Mathieu A."/>
            <person name="Saliou A."/>
            <person name="Darnaud M."/>
            <person name="Leulier F."/>
            <person name="Tamellini A."/>
        </authorList>
    </citation>
    <scope>NUCLEOTIDE SEQUENCE [LARGE SCALE GENOMIC DNA]</scope>
    <source>
        <strain evidence="2">ASF 502</strain>
    </source>
</reference>
<protein>
    <submittedName>
        <fullName evidence="1">Uncharacterized protein</fullName>
    </submittedName>
</protein>
<name>A0A9X5C4U4_9FIRM</name>
<proteinExistence type="predicted"/>
<dbReference type="AlphaFoldDB" id="A0A9X5C4U4"/>
<dbReference type="RefSeq" id="WP_157404225.1">
    <property type="nucleotide sequence ID" value="NZ_VIRB01000034.1"/>
</dbReference>